<organism evidence="3 4">
    <name type="scientific">Ordospora colligata OC4</name>
    <dbReference type="NCBI Taxonomy" id="1354746"/>
    <lineage>
        <taxon>Eukaryota</taxon>
        <taxon>Fungi</taxon>
        <taxon>Fungi incertae sedis</taxon>
        <taxon>Microsporidia</taxon>
        <taxon>Ordosporidae</taxon>
        <taxon>Ordospora</taxon>
    </lineage>
</organism>
<dbReference type="InterPro" id="IPR027484">
    <property type="entry name" value="PInositol-4-P-5-kinase_N"/>
</dbReference>
<evidence type="ECO:0000313" key="3">
    <source>
        <dbReference type="EMBL" id="KHN70151.1"/>
    </source>
</evidence>
<protein>
    <submittedName>
        <fullName evidence="3">Phosphatidylinositol-4-phosphate 5-kinase</fullName>
    </submittedName>
</protein>
<reference evidence="3 4" key="1">
    <citation type="journal article" date="2014" name="MBio">
        <title>The Ordospora colligata genome; evolution of extreme reduction in microsporidia and host-to-parasite horizontal gene transfer.</title>
        <authorList>
            <person name="Pombert J.-F."/>
            <person name="Haag K.L."/>
            <person name="Beidas S."/>
            <person name="Ebert D."/>
            <person name="Keeling P.J."/>
        </authorList>
    </citation>
    <scope>NUCLEOTIDE SEQUENCE [LARGE SCALE GENOMIC DNA]</scope>
    <source>
        <strain evidence="3 4">OC4</strain>
    </source>
</reference>
<dbReference type="PROSITE" id="PS51455">
    <property type="entry name" value="PIPK"/>
    <property type="match status" value="1"/>
</dbReference>
<dbReference type="SMART" id="SM00330">
    <property type="entry name" value="PIPKc"/>
    <property type="match status" value="1"/>
</dbReference>
<dbReference type="GO" id="GO:0016308">
    <property type="term" value="F:1-phosphatidylinositol-4-phosphate 5-kinase activity"/>
    <property type="evidence" value="ECO:0007669"/>
    <property type="project" value="TreeGrafter"/>
</dbReference>
<dbReference type="Pfam" id="PF01504">
    <property type="entry name" value="PIP5K"/>
    <property type="match status" value="1"/>
</dbReference>
<sequence>MQMKNAETLLNALCTIENDMENILVLPDHHCLYIDTGTAEAYNIQSFVKVRKVSGINSLGCIDSQYIINTQIQGKSGSLVFFTKDFKYAIKTIRKSELSCICQMAPEYSTYIEQNPNSLLCRILGCYSLKTCISTEYFIIMKNILEGCSTPDAMHADEVYDLKGVNVCREGQSLQNLKETNWIKNNKKIEIHSRPVFVSQMRRDLLFLNKHNVMDYSLLVCFKSVPTNRSHGESYLPNAEDQKQHVSDVHFGIIDILTQWNFRKRTERLLNLFCCNSSSSCIDPDAYMTRFLAMVESDFLC</sequence>
<dbReference type="InParanoid" id="A0A0B2UGE7"/>
<dbReference type="Gene3D" id="3.30.810.10">
    <property type="entry name" value="2-Layer Sandwich"/>
    <property type="match status" value="1"/>
</dbReference>
<evidence type="ECO:0000313" key="4">
    <source>
        <dbReference type="Proteomes" id="UP000031056"/>
    </source>
</evidence>
<dbReference type="Gene3D" id="3.30.800.10">
    <property type="entry name" value="Phosphatidylinositol Phosphate Kinase II Beta"/>
    <property type="match status" value="1"/>
</dbReference>
<keyword evidence="1" id="KW-0547">Nucleotide-binding</keyword>
<dbReference type="CDD" id="cd00139">
    <property type="entry name" value="PIPKc"/>
    <property type="match status" value="1"/>
</dbReference>
<keyword evidence="1" id="KW-0067">ATP-binding</keyword>
<dbReference type="GeneID" id="26261423"/>
<evidence type="ECO:0000259" key="2">
    <source>
        <dbReference type="PROSITE" id="PS51455"/>
    </source>
</evidence>
<dbReference type="RefSeq" id="XP_014564193.1">
    <property type="nucleotide sequence ID" value="XM_014708707.1"/>
</dbReference>
<dbReference type="OrthoDB" id="20783at2759"/>
<keyword evidence="1" id="KW-0808">Transferase</keyword>
<dbReference type="AlphaFoldDB" id="A0A0B2UGE7"/>
<dbReference type="PANTHER" id="PTHR23086">
    <property type="entry name" value="PHOSPHATIDYLINOSITOL-4-PHOSPHATE 5-KINASE"/>
    <property type="match status" value="1"/>
</dbReference>
<evidence type="ECO:0000256" key="1">
    <source>
        <dbReference type="PROSITE-ProRule" id="PRU00781"/>
    </source>
</evidence>
<dbReference type="PANTHER" id="PTHR23086:SF8">
    <property type="entry name" value="PHOSPHATIDYLINOSITOL 5-PHOSPHATE 4-KINASE, ISOFORM A"/>
    <property type="match status" value="1"/>
</dbReference>
<feature type="domain" description="PIPK" evidence="2">
    <location>
        <begin position="1"/>
        <end position="299"/>
    </location>
</feature>
<gene>
    <name evidence="3" type="ORF">M896_031390</name>
</gene>
<dbReference type="VEuPathDB" id="MicrosporidiaDB:M896_031390"/>
<dbReference type="InterPro" id="IPR027483">
    <property type="entry name" value="PInositol-4-P-4/5-kinase_C_sf"/>
</dbReference>
<name>A0A0B2UGE7_9MICR</name>
<comment type="caution">
    <text evidence="3">The sequence shown here is derived from an EMBL/GenBank/DDBJ whole genome shotgun (WGS) entry which is preliminary data.</text>
</comment>
<dbReference type="Proteomes" id="UP000031056">
    <property type="component" value="Unassembled WGS sequence"/>
</dbReference>
<proteinExistence type="predicted"/>
<dbReference type="GO" id="GO:0046854">
    <property type="term" value="P:phosphatidylinositol phosphate biosynthetic process"/>
    <property type="evidence" value="ECO:0007669"/>
    <property type="project" value="TreeGrafter"/>
</dbReference>
<dbReference type="SUPFAM" id="SSF56104">
    <property type="entry name" value="SAICAR synthase-like"/>
    <property type="match status" value="1"/>
</dbReference>
<dbReference type="GO" id="GO:0005524">
    <property type="term" value="F:ATP binding"/>
    <property type="evidence" value="ECO:0007669"/>
    <property type="project" value="UniProtKB-UniRule"/>
</dbReference>
<keyword evidence="1 3" id="KW-0418">Kinase</keyword>
<dbReference type="GO" id="GO:0005886">
    <property type="term" value="C:plasma membrane"/>
    <property type="evidence" value="ECO:0007669"/>
    <property type="project" value="TreeGrafter"/>
</dbReference>
<accession>A0A0B2UGE7</accession>
<keyword evidence="4" id="KW-1185">Reference proteome</keyword>
<dbReference type="EMBL" id="JOKQ01000003">
    <property type="protein sequence ID" value="KHN70151.1"/>
    <property type="molecule type" value="Genomic_DNA"/>
</dbReference>
<dbReference type="InterPro" id="IPR023610">
    <property type="entry name" value="PInositol-4/5-P-5/4-kinase"/>
</dbReference>
<dbReference type="STRING" id="1354746.A0A0B2UGE7"/>
<dbReference type="HOGENOM" id="CLU_045584_0_0_1"/>
<dbReference type="InterPro" id="IPR002498">
    <property type="entry name" value="PInositol-4-P-4/5-kinase_core"/>
</dbReference>